<evidence type="ECO:0008006" key="4">
    <source>
        <dbReference type="Google" id="ProtNLM"/>
    </source>
</evidence>
<evidence type="ECO:0000256" key="1">
    <source>
        <dbReference type="SAM" id="MobiDB-lite"/>
    </source>
</evidence>
<name>A0ABP8WSJ7_9PSEU</name>
<proteinExistence type="predicted"/>
<feature type="compositionally biased region" description="Basic residues" evidence="1">
    <location>
        <begin position="239"/>
        <end position="254"/>
    </location>
</feature>
<comment type="caution">
    <text evidence="2">The sequence shown here is derived from an EMBL/GenBank/DDBJ whole genome shotgun (WGS) entry which is preliminary data.</text>
</comment>
<protein>
    <recommendedName>
        <fullName evidence="4">Polyketide cyclase / dehydrase and lipid transport</fullName>
    </recommendedName>
</protein>
<feature type="compositionally biased region" description="Gly residues" evidence="1">
    <location>
        <begin position="259"/>
        <end position="273"/>
    </location>
</feature>
<dbReference type="Proteomes" id="UP001500325">
    <property type="component" value="Unassembled WGS sequence"/>
</dbReference>
<accession>A0ABP8WSJ7</accession>
<gene>
    <name evidence="2" type="ORF">GCM10023215_35570</name>
</gene>
<evidence type="ECO:0000313" key="3">
    <source>
        <dbReference type="Proteomes" id="UP001500325"/>
    </source>
</evidence>
<dbReference type="Gene3D" id="3.30.530.20">
    <property type="match status" value="1"/>
</dbReference>
<dbReference type="InterPro" id="IPR023393">
    <property type="entry name" value="START-like_dom_sf"/>
</dbReference>
<sequence length="291" mass="30856">MVAPSRAASGSTATARVPPSASAVRAVAAQSSAVNVLRPALDIAGLRTVAYGWFPMVRNVHEREFPAPAEQVWELVAALGGPGDRLWPAAWLPVAFDRPLGPGASGGHGGLRYAVSRYEPGRLVEFTAAPGRSLDGTHAFVVEPRGRDRCVLRHELLLRTTGAMRVLWPLAVRPLHDAVLEDLLDTAERALGTGPARPARWSPLVRVLRLAAERPRATAVPVPVTALLRGALPRGVAAGRRRRRLRRLRARRRADRPAGLGGRGVPPGAGVGRGPARPPSGPGGARRDRAG</sequence>
<feature type="region of interest" description="Disordered" evidence="1">
    <location>
        <begin position="239"/>
        <end position="291"/>
    </location>
</feature>
<reference evidence="3" key="1">
    <citation type="journal article" date="2019" name="Int. J. Syst. Evol. Microbiol.">
        <title>The Global Catalogue of Microorganisms (GCM) 10K type strain sequencing project: providing services to taxonomists for standard genome sequencing and annotation.</title>
        <authorList>
            <consortium name="The Broad Institute Genomics Platform"/>
            <consortium name="The Broad Institute Genome Sequencing Center for Infectious Disease"/>
            <person name="Wu L."/>
            <person name="Ma J."/>
        </authorList>
    </citation>
    <scope>NUCLEOTIDE SEQUENCE [LARGE SCALE GENOMIC DNA]</scope>
    <source>
        <strain evidence="3">JCM 18055</strain>
    </source>
</reference>
<dbReference type="SUPFAM" id="SSF55961">
    <property type="entry name" value="Bet v1-like"/>
    <property type="match status" value="1"/>
</dbReference>
<organism evidence="2 3">
    <name type="scientific">Pseudonocardia yuanmonensis</name>
    <dbReference type="NCBI Taxonomy" id="1095914"/>
    <lineage>
        <taxon>Bacteria</taxon>
        <taxon>Bacillati</taxon>
        <taxon>Actinomycetota</taxon>
        <taxon>Actinomycetes</taxon>
        <taxon>Pseudonocardiales</taxon>
        <taxon>Pseudonocardiaceae</taxon>
        <taxon>Pseudonocardia</taxon>
    </lineage>
</organism>
<keyword evidence="3" id="KW-1185">Reference proteome</keyword>
<evidence type="ECO:0000313" key="2">
    <source>
        <dbReference type="EMBL" id="GAA4694793.1"/>
    </source>
</evidence>
<dbReference type="EMBL" id="BAABIC010000011">
    <property type="protein sequence ID" value="GAA4694793.1"/>
    <property type="molecule type" value="Genomic_DNA"/>
</dbReference>